<dbReference type="InterPro" id="IPR050432">
    <property type="entry name" value="FAD-linked_Oxidoreductases_BP"/>
</dbReference>
<feature type="signal peptide" evidence="3">
    <location>
        <begin position="1"/>
        <end position="19"/>
    </location>
</feature>
<sequence>MKLSSVLFTAVQSAVVAEASSSGCRCLPEDSCWPSTSTWTALNESISGALIATIPIGSPCHDPNFNETACEELQTAWTLPQTHLSSTSSVMQAYFANQSCDPFTPESQPCVLGNYVSYAVNVSSADQVMEALAFAQTNNIRVVVRNTGHDFLGRSTGAGALSLWTHNLKTISFTNWTDAYYNGPAVKVGAGVLGYEVIEAAHAQDQVVVTGECPTVGMAGGYIQGGGHSALSTTFGLAADQALEFEVVTAAGDLVVASRTNNTDLYWALSGGGGGTYGVVLSVTVRTHPEATVGGASLEMAAAYTSQENFTEAISAFHTLLPAMIDQGAMVIYYVTDSVFVIDPITVYNSTADYVENTILAPFTAKLAELGIPSTVGYTELSYRDHYNTYMGPLPYGNLGVEEYQFGSRMIPRSVLEDDNDNLQAVLQNLTANGVMAVGTSASYVGPSGAYNAANPAWRNTTVHMQLMSAWNSSAAAWPAMIAAQKQMTDEFVPQLTALTPGMGAYLNEADFNQPDWQETFFGSNYDALLAIKNEYDPESLFYILKGVGSEAWNVTSEGRMCRV</sequence>
<dbReference type="InterPro" id="IPR016169">
    <property type="entry name" value="FAD-bd_PCMH_sub2"/>
</dbReference>
<keyword evidence="6" id="KW-1185">Reference proteome</keyword>
<dbReference type="EMBL" id="KZ678561">
    <property type="protein sequence ID" value="PSR79604.1"/>
    <property type="molecule type" value="Genomic_DNA"/>
</dbReference>
<dbReference type="OrthoDB" id="9983560at2759"/>
<comment type="similarity">
    <text evidence="1">Belongs to the oxygen-dependent FAD-linked oxidoreductase family.</text>
</comment>
<dbReference type="InParanoid" id="A0A2T2ZYI2"/>
<feature type="domain" description="FAD-binding PCMH-type" evidence="4">
    <location>
        <begin position="112"/>
        <end position="290"/>
    </location>
</feature>
<evidence type="ECO:0000259" key="4">
    <source>
        <dbReference type="PROSITE" id="PS51387"/>
    </source>
</evidence>
<dbReference type="PANTHER" id="PTHR13878:SF91">
    <property type="entry name" value="FAD BINDING DOMAIN PROTEIN (AFU_ORTHOLOGUE AFUA_6G12070)-RELATED"/>
    <property type="match status" value="1"/>
</dbReference>
<gene>
    <name evidence="5" type="ORF">BD289DRAFT_442218</name>
</gene>
<dbReference type="Gene3D" id="3.30.465.10">
    <property type="match status" value="2"/>
</dbReference>
<evidence type="ECO:0000313" key="5">
    <source>
        <dbReference type="EMBL" id="PSR79604.1"/>
    </source>
</evidence>
<evidence type="ECO:0000313" key="6">
    <source>
        <dbReference type="Proteomes" id="UP000241462"/>
    </source>
</evidence>
<keyword evidence="2" id="KW-0560">Oxidoreductase</keyword>
<dbReference type="PANTHER" id="PTHR13878">
    <property type="entry name" value="GULONOLACTONE OXIDASE"/>
    <property type="match status" value="1"/>
</dbReference>
<organism evidence="5 6">
    <name type="scientific">Coniella lustricola</name>
    <dbReference type="NCBI Taxonomy" id="2025994"/>
    <lineage>
        <taxon>Eukaryota</taxon>
        <taxon>Fungi</taxon>
        <taxon>Dikarya</taxon>
        <taxon>Ascomycota</taxon>
        <taxon>Pezizomycotina</taxon>
        <taxon>Sordariomycetes</taxon>
        <taxon>Sordariomycetidae</taxon>
        <taxon>Diaporthales</taxon>
        <taxon>Schizoparmaceae</taxon>
        <taxon>Coniella</taxon>
    </lineage>
</organism>
<dbReference type="InterPro" id="IPR006094">
    <property type="entry name" value="Oxid_FAD_bind_N"/>
</dbReference>
<accession>A0A2T2ZYI2</accession>
<dbReference type="AlphaFoldDB" id="A0A2T2ZYI2"/>
<dbReference type="PROSITE" id="PS51387">
    <property type="entry name" value="FAD_PCMH"/>
    <property type="match status" value="1"/>
</dbReference>
<proteinExistence type="inferred from homology"/>
<protein>
    <submittedName>
        <fullName evidence="5">FAD binding domain protein</fullName>
    </submittedName>
</protein>
<dbReference type="InterPro" id="IPR012951">
    <property type="entry name" value="BBE"/>
</dbReference>
<evidence type="ECO:0000256" key="2">
    <source>
        <dbReference type="ARBA" id="ARBA00023002"/>
    </source>
</evidence>
<feature type="chain" id="PRO_5015703151" evidence="3">
    <location>
        <begin position="20"/>
        <end position="564"/>
    </location>
</feature>
<dbReference type="Proteomes" id="UP000241462">
    <property type="component" value="Unassembled WGS sequence"/>
</dbReference>
<dbReference type="SUPFAM" id="SSF56176">
    <property type="entry name" value="FAD-binding/transporter-associated domain-like"/>
    <property type="match status" value="1"/>
</dbReference>
<reference evidence="5 6" key="1">
    <citation type="journal article" date="2018" name="Mycol. Prog.">
        <title>Coniella lustricola, a new species from submerged detritus.</title>
        <authorList>
            <person name="Raudabaugh D.B."/>
            <person name="Iturriaga T."/>
            <person name="Carver A."/>
            <person name="Mondo S."/>
            <person name="Pangilinan J."/>
            <person name="Lipzen A."/>
            <person name="He G."/>
            <person name="Amirebrahimi M."/>
            <person name="Grigoriev I.V."/>
            <person name="Miller A.N."/>
        </authorList>
    </citation>
    <scope>NUCLEOTIDE SEQUENCE [LARGE SCALE GENOMIC DNA]</scope>
    <source>
        <strain evidence="5 6">B22-T-1</strain>
    </source>
</reference>
<dbReference type="InterPro" id="IPR036318">
    <property type="entry name" value="FAD-bd_PCMH-like_sf"/>
</dbReference>
<dbReference type="Pfam" id="PF01565">
    <property type="entry name" value="FAD_binding_4"/>
    <property type="match status" value="1"/>
</dbReference>
<keyword evidence="3" id="KW-0732">Signal</keyword>
<evidence type="ECO:0000256" key="3">
    <source>
        <dbReference type="SAM" id="SignalP"/>
    </source>
</evidence>
<dbReference type="InterPro" id="IPR016166">
    <property type="entry name" value="FAD-bd_PCMH"/>
</dbReference>
<dbReference type="GO" id="GO:0071949">
    <property type="term" value="F:FAD binding"/>
    <property type="evidence" value="ECO:0007669"/>
    <property type="project" value="InterPro"/>
</dbReference>
<evidence type="ECO:0000256" key="1">
    <source>
        <dbReference type="ARBA" id="ARBA00005466"/>
    </source>
</evidence>
<dbReference type="Pfam" id="PF08031">
    <property type="entry name" value="BBE"/>
    <property type="match status" value="1"/>
</dbReference>
<name>A0A2T2ZYI2_9PEZI</name>
<dbReference type="GO" id="GO:0016491">
    <property type="term" value="F:oxidoreductase activity"/>
    <property type="evidence" value="ECO:0007669"/>
    <property type="project" value="UniProtKB-KW"/>
</dbReference>
<dbReference type="STRING" id="2025994.A0A2T2ZYI2"/>